<proteinExistence type="predicted"/>
<gene>
    <name evidence="2" type="ORF">ACFQO1_04225</name>
</gene>
<dbReference type="RefSeq" id="WP_380216721.1">
    <property type="nucleotide sequence ID" value="NZ_JBHTBN010000001.1"/>
</dbReference>
<dbReference type="EC" id="2.4.-.-" evidence="2"/>
<dbReference type="Gene3D" id="3.40.50.2000">
    <property type="entry name" value="Glycogen Phosphorylase B"/>
    <property type="match status" value="2"/>
</dbReference>
<keyword evidence="3" id="KW-1185">Reference proteome</keyword>
<dbReference type="InterPro" id="IPR001296">
    <property type="entry name" value="Glyco_trans_1"/>
</dbReference>
<dbReference type="CDD" id="cd03801">
    <property type="entry name" value="GT4_PimA-like"/>
    <property type="match status" value="1"/>
</dbReference>
<sequence>MQKRKLLYIGNKLSNSGATSTYIETLSGLLQEEGYVVVSSSSEKSKVLRMLAMIRTVLQHKKTVSKVLIDTYSTQNFYYAVIIARLCRLFSIPYIPILHGGKLPDRLNKSPKLSKKLFSKAEVNVAPSRYLFEAFSKAGYENLQLIPNVISIAELPYTLRKETKLQLLWVRSFSKLYNPMLALQIIELLLQKGYTSSLTMVGPANDGTFDRCRAVSEEKNLPITFTGKLSKKEWTALSKSHDLFINTTNVDNTPLSLIEAMALGLPIVSTNVGGIPYLITHRINGLLVAPDDANLFVEAILQLYQNPTMVEALSTNGRTTAEGFDWQTIKHSWIALLDS</sequence>
<dbReference type="InterPro" id="IPR050194">
    <property type="entry name" value="Glycosyltransferase_grp1"/>
</dbReference>
<keyword evidence="2" id="KW-0328">Glycosyltransferase</keyword>
<dbReference type="Pfam" id="PF00534">
    <property type="entry name" value="Glycos_transf_1"/>
    <property type="match status" value="1"/>
</dbReference>
<evidence type="ECO:0000259" key="1">
    <source>
        <dbReference type="Pfam" id="PF00534"/>
    </source>
</evidence>
<evidence type="ECO:0000313" key="2">
    <source>
        <dbReference type="EMBL" id="MFC7356884.1"/>
    </source>
</evidence>
<feature type="domain" description="Glycosyl transferase family 1" evidence="1">
    <location>
        <begin position="160"/>
        <end position="319"/>
    </location>
</feature>
<dbReference type="SUPFAM" id="SSF53756">
    <property type="entry name" value="UDP-Glycosyltransferase/glycogen phosphorylase"/>
    <property type="match status" value="1"/>
</dbReference>
<evidence type="ECO:0000313" key="3">
    <source>
        <dbReference type="Proteomes" id="UP001596415"/>
    </source>
</evidence>
<dbReference type="EMBL" id="JBHTBN010000001">
    <property type="protein sequence ID" value="MFC7356884.1"/>
    <property type="molecule type" value="Genomic_DNA"/>
</dbReference>
<reference evidence="3" key="1">
    <citation type="journal article" date="2019" name="Int. J. Syst. Evol. Microbiol.">
        <title>The Global Catalogue of Microorganisms (GCM) 10K type strain sequencing project: providing services to taxonomists for standard genome sequencing and annotation.</title>
        <authorList>
            <consortium name="The Broad Institute Genomics Platform"/>
            <consortium name="The Broad Institute Genome Sequencing Center for Infectious Disease"/>
            <person name="Wu L."/>
            <person name="Ma J."/>
        </authorList>
    </citation>
    <scope>NUCLEOTIDE SEQUENCE [LARGE SCALE GENOMIC DNA]</scope>
    <source>
        <strain evidence="3">CGMCC 1.16306</strain>
    </source>
</reference>
<dbReference type="PANTHER" id="PTHR45947">
    <property type="entry name" value="SULFOQUINOVOSYL TRANSFERASE SQD2"/>
    <property type="match status" value="1"/>
</dbReference>
<accession>A0ABW2MU89</accession>
<dbReference type="PANTHER" id="PTHR45947:SF3">
    <property type="entry name" value="SULFOQUINOVOSYL TRANSFERASE SQD2"/>
    <property type="match status" value="1"/>
</dbReference>
<comment type="caution">
    <text evidence="2">The sequence shown here is derived from an EMBL/GenBank/DDBJ whole genome shotgun (WGS) entry which is preliminary data.</text>
</comment>
<organism evidence="2 3">
    <name type="scientific">Jejudonia soesokkakensis</name>
    <dbReference type="NCBI Taxonomy" id="1323432"/>
    <lineage>
        <taxon>Bacteria</taxon>
        <taxon>Pseudomonadati</taxon>
        <taxon>Bacteroidota</taxon>
        <taxon>Flavobacteriia</taxon>
        <taxon>Flavobacteriales</taxon>
        <taxon>Flavobacteriaceae</taxon>
        <taxon>Jejudonia</taxon>
    </lineage>
</organism>
<name>A0ABW2MU89_9FLAO</name>
<protein>
    <submittedName>
        <fullName evidence="2">Glycosyltransferase family 4 protein</fullName>
        <ecNumber evidence="2">2.4.-.-</ecNumber>
    </submittedName>
</protein>
<dbReference type="Proteomes" id="UP001596415">
    <property type="component" value="Unassembled WGS sequence"/>
</dbReference>
<keyword evidence="2" id="KW-0808">Transferase</keyword>
<dbReference type="GO" id="GO:0016757">
    <property type="term" value="F:glycosyltransferase activity"/>
    <property type="evidence" value="ECO:0007669"/>
    <property type="project" value="UniProtKB-KW"/>
</dbReference>